<dbReference type="PANTHER" id="PTHR22760:SF4">
    <property type="entry name" value="GPI MANNOSYLTRANSFERASE 3"/>
    <property type="match status" value="1"/>
</dbReference>
<protein>
    <recommendedName>
        <fullName evidence="10">Mannosyltransferase</fullName>
        <ecNumber evidence="10">2.4.1.-</ecNumber>
    </recommendedName>
</protein>
<dbReference type="eggNOG" id="KOG1771">
    <property type="taxonomic scope" value="Eukaryota"/>
</dbReference>
<proteinExistence type="inferred from homology"/>
<dbReference type="InterPro" id="IPR005599">
    <property type="entry name" value="GPI_mannosylTrfase"/>
</dbReference>
<keyword evidence="5 10" id="KW-0812">Transmembrane</keyword>
<evidence type="ECO:0000256" key="6">
    <source>
        <dbReference type="ARBA" id="ARBA00022824"/>
    </source>
</evidence>
<feature type="transmembrane region" description="Helical" evidence="10">
    <location>
        <begin position="168"/>
        <end position="195"/>
    </location>
</feature>
<evidence type="ECO:0000313" key="12">
    <source>
        <dbReference type="EMBL" id="ETW86284.1"/>
    </source>
</evidence>
<dbReference type="HOGENOM" id="CLU_012353_0_1_1"/>
<keyword evidence="7 10" id="KW-1133">Transmembrane helix</keyword>
<evidence type="ECO:0000256" key="5">
    <source>
        <dbReference type="ARBA" id="ARBA00022692"/>
    </source>
</evidence>
<feature type="transmembrane region" description="Helical" evidence="10">
    <location>
        <begin position="259"/>
        <end position="281"/>
    </location>
</feature>
<evidence type="ECO:0000256" key="8">
    <source>
        <dbReference type="ARBA" id="ARBA00023136"/>
    </source>
</evidence>
<feature type="transmembrane region" description="Helical" evidence="10">
    <location>
        <begin position="344"/>
        <end position="361"/>
    </location>
</feature>
<dbReference type="InParanoid" id="W4KKS1"/>
<keyword evidence="8 10" id="KW-0472">Membrane</keyword>
<comment type="function">
    <text evidence="9">Mannosyltransferase involved in glycosylphosphatidylinositol-anchor biosynthesis. Transfers the third mannose to Man2-GlcN-acyl-PI during GPI precursor assembly.</text>
</comment>
<dbReference type="PANTHER" id="PTHR22760">
    <property type="entry name" value="GLYCOSYLTRANSFERASE"/>
    <property type="match status" value="1"/>
</dbReference>
<dbReference type="EMBL" id="KI925455">
    <property type="protein sequence ID" value="ETW86284.1"/>
    <property type="molecule type" value="Genomic_DNA"/>
</dbReference>
<sequence length="562" mass="61279">MTARTAALALAVRVLVAVLTRSFFQPDEYFQSLEVAHHLVFGYGALTWEWVSARPIRSIVYPALNVPVYWALKALRLDETELLIVAPKVLHGCLAAGTDIYVRRLARNVLGERYVSTAFFLSLTSLFHILALSRSLSNSLETTLTTAALSYYPWDMSPAPTRSQLRKLLVFAALACAVRVTSAITWALLFPPLLWRLRTRAPALRAFALDTILTASTALLLIFALDSLYYHTPSLTPLSFLLANASPLSSFYGAAPPHYYLSQALPILAGPALPFVLHGAWRAARGAAGPRPRAVLCTVAALASAYSLAPHKEWRFLHPALPLLHVLAAPPLADLPRTRSRRRAAHAALLALALVGGAYVARGHAHAQAGALRYLRGVPAAELASAGFLMPCHSTPGHAYLHRAALAERVWALGCEPPVALGAEDASAYRDQTDVFYAAPLAYLLTRFPAAVDPRFPPSPYPSTPPGTPAALADAGRWAHAWPSHLVFFGALLEHAGVERLLRARGYGEVWRAGNGLEEDQRRRGGVRVTPVFSKGENGWNEMCGREQCCEVLWIGGRKRWL</sequence>
<evidence type="ECO:0000313" key="13">
    <source>
        <dbReference type="Proteomes" id="UP000030671"/>
    </source>
</evidence>
<dbReference type="GO" id="GO:0005789">
    <property type="term" value="C:endoplasmic reticulum membrane"/>
    <property type="evidence" value="ECO:0007669"/>
    <property type="project" value="UniProtKB-SubCell"/>
</dbReference>
<dbReference type="EC" id="2.4.1.-" evidence="10"/>
<dbReference type="STRING" id="747525.W4KKS1"/>
<dbReference type="GO" id="GO:0006506">
    <property type="term" value="P:GPI anchor biosynthetic process"/>
    <property type="evidence" value="ECO:0007669"/>
    <property type="project" value="TreeGrafter"/>
</dbReference>
<evidence type="ECO:0000256" key="1">
    <source>
        <dbReference type="ARBA" id="ARBA00004477"/>
    </source>
</evidence>
<dbReference type="Proteomes" id="UP000030671">
    <property type="component" value="Unassembled WGS sequence"/>
</dbReference>
<evidence type="ECO:0000256" key="4">
    <source>
        <dbReference type="ARBA" id="ARBA00022679"/>
    </source>
</evidence>
<organism evidence="12 13">
    <name type="scientific">Heterobasidion irregulare (strain TC 32-1)</name>
    <dbReference type="NCBI Taxonomy" id="747525"/>
    <lineage>
        <taxon>Eukaryota</taxon>
        <taxon>Fungi</taxon>
        <taxon>Dikarya</taxon>
        <taxon>Basidiomycota</taxon>
        <taxon>Agaricomycotina</taxon>
        <taxon>Agaricomycetes</taxon>
        <taxon>Russulales</taxon>
        <taxon>Bondarzewiaceae</taxon>
        <taxon>Heterobasidion</taxon>
        <taxon>Heterobasidion annosum species complex</taxon>
    </lineage>
</organism>
<name>W4KKS1_HETIT</name>
<feature type="chain" id="PRO_5004845467" description="Mannosyltransferase" evidence="11">
    <location>
        <begin position="18"/>
        <end position="562"/>
    </location>
</feature>
<evidence type="ECO:0000256" key="11">
    <source>
        <dbReference type="SAM" id="SignalP"/>
    </source>
</evidence>
<keyword evidence="13" id="KW-1185">Reference proteome</keyword>
<reference evidence="12 13" key="1">
    <citation type="journal article" date="2012" name="New Phytol.">
        <title>Insight into trade-off between wood decay and parasitism from the genome of a fungal forest pathogen.</title>
        <authorList>
            <person name="Olson A."/>
            <person name="Aerts A."/>
            <person name="Asiegbu F."/>
            <person name="Belbahri L."/>
            <person name="Bouzid O."/>
            <person name="Broberg A."/>
            <person name="Canback B."/>
            <person name="Coutinho P.M."/>
            <person name="Cullen D."/>
            <person name="Dalman K."/>
            <person name="Deflorio G."/>
            <person name="van Diepen L.T."/>
            <person name="Dunand C."/>
            <person name="Duplessis S."/>
            <person name="Durling M."/>
            <person name="Gonthier P."/>
            <person name="Grimwood J."/>
            <person name="Fossdal C.G."/>
            <person name="Hansson D."/>
            <person name="Henrissat B."/>
            <person name="Hietala A."/>
            <person name="Himmelstrand K."/>
            <person name="Hoffmeister D."/>
            <person name="Hogberg N."/>
            <person name="James T.Y."/>
            <person name="Karlsson M."/>
            <person name="Kohler A."/>
            <person name="Kues U."/>
            <person name="Lee Y.H."/>
            <person name="Lin Y.C."/>
            <person name="Lind M."/>
            <person name="Lindquist E."/>
            <person name="Lombard V."/>
            <person name="Lucas S."/>
            <person name="Lunden K."/>
            <person name="Morin E."/>
            <person name="Murat C."/>
            <person name="Park J."/>
            <person name="Raffaello T."/>
            <person name="Rouze P."/>
            <person name="Salamov A."/>
            <person name="Schmutz J."/>
            <person name="Solheim H."/>
            <person name="Stahlberg J."/>
            <person name="Velez H."/>
            <person name="de Vries R.P."/>
            <person name="Wiebenga A."/>
            <person name="Woodward S."/>
            <person name="Yakovlev I."/>
            <person name="Garbelotto M."/>
            <person name="Martin F."/>
            <person name="Grigoriev I.V."/>
            <person name="Stenlid J."/>
        </authorList>
    </citation>
    <scope>NUCLEOTIDE SEQUENCE [LARGE SCALE GENOMIC DNA]</scope>
    <source>
        <strain evidence="12 13">TC 32-1</strain>
    </source>
</reference>
<feature type="transmembrane region" description="Helical" evidence="10">
    <location>
        <begin position="114"/>
        <end position="132"/>
    </location>
</feature>
<keyword evidence="11" id="KW-0732">Signal</keyword>
<gene>
    <name evidence="12" type="ORF">HETIRDRAFT_415229</name>
</gene>
<dbReference type="OrthoDB" id="416834at2759"/>
<dbReference type="AlphaFoldDB" id="W4KKS1"/>
<evidence type="ECO:0000256" key="10">
    <source>
        <dbReference type="RuleBase" id="RU363075"/>
    </source>
</evidence>
<evidence type="ECO:0000256" key="7">
    <source>
        <dbReference type="ARBA" id="ARBA00022989"/>
    </source>
</evidence>
<evidence type="ECO:0000256" key="9">
    <source>
        <dbReference type="ARBA" id="ARBA00024708"/>
    </source>
</evidence>
<evidence type="ECO:0000256" key="3">
    <source>
        <dbReference type="ARBA" id="ARBA00022676"/>
    </source>
</evidence>
<dbReference type="FunCoup" id="W4KKS1">
    <property type="interactions" value="548"/>
</dbReference>
<dbReference type="Pfam" id="PF03901">
    <property type="entry name" value="Glyco_transf_22"/>
    <property type="match status" value="1"/>
</dbReference>
<keyword evidence="3 10" id="KW-0328">Glycosyltransferase</keyword>
<keyword evidence="4" id="KW-0808">Transferase</keyword>
<accession>W4KKS1</accession>
<feature type="transmembrane region" description="Helical" evidence="10">
    <location>
        <begin position="207"/>
        <end position="230"/>
    </location>
</feature>
<comment type="subcellular location">
    <subcellularLocation>
        <location evidence="1 10">Endoplasmic reticulum membrane</location>
        <topology evidence="1 10">Multi-pass membrane protein</topology>
    </subcellularLocation>
</comment>
<evidence type="ECO:0000256" key="2">
    <source>
        <dbReference type="ARBA" id="ARBA00006065"/>
    </source>
</evidence>
<dbReference type="GO" id="GO:0000026">
    <property type="term" value="F:alpha-1,2-mannosyltransferase activity"/>
    <property type="evidence" value="ECO:0007669"/>
    <property type="project" value="TreeGrafter"/>
</dbReference>
<comment type="similarity">
    <text evidence="2">Belongs to the glycosyltransferase 22 family. PIGB subfamily.</text>
</comment>
<keyword evidence="6 10" id="KW-0256">Endoplasmic reticulum</keyword>
<dbReference type="GeneID" id="20673232"/>
<feature type="signal peptide" evidence="11">
    <location>
        <begin position="1"/>
        <end position="17"/>
    </location>
</feature>
<dbReference type="RefSeq" id="XP_009543039.1">
    <property type="nucleotide sequence ID" value="XM_009544744.1"/>
</dbReference>
<dbReference type="KEGG" id="hir:HETIRDRAFT_415229"/>